<sequence length="261" mass="29279">MIKFKKMHGNGNDFIILENLTTNQKLSRSQLIKMGDRHKGLGFDQLITINPPNDSNHDFYIRFFNSDGSEADMCMNGVRSVGAFLWKAELAPNKPLLLGTKSKPICIKPINSKKVKVVLDHPREMKISKSVAEFLKKNNITKYRLINAGNAHLLIETKRIFTYQLDKLSKKLRKNNFLKNVNISLYAKKANIIELRTNEAGAGETLSCGSASAAVASFNIKEKSPLKIISRGGELSLKKINDKLEMTGPAEFICEGIWLKN</sequence>
<keyword evidence="3" id="KW-0457">Lysine biosynthesis</keyword>
<feature type="binding site" evidence="3">
    <location>
        <begin position="209"/>
        <end position="210"/>
    </location>
    <ligand>
        <name>substrate</name>
    </ligand>
</feature>
<dbReference type="GO" id="GO:0009089">
    <property type="term" value="P:lysine biosynthetic process via diaminopimelate"/>
    <property type="evidence" value="ECO:0007669"/>
    <property type="project" value="UniProtKB-UniRule"/>
</dbReference>
<comment type="pathway">
    <text evidence="3">Amino-acid biosynthesis; L-lysine biosynthesis via DAP pathway; DL-2,6-diaminopimelate from LL-2,6-diaminopimelate: step 1/1.</text>
</comment>
<dbReference type="InterPro" id="IPR001653">
    <property type="entry name" value="DAP_epimerase_DapF"/>
</dbReference>
<dbReference type="GO" id="GO:0005829">
    <property type="term" value="C:cytosol"/>
    <property type="evidence" value="ECO:0007669"/>
    <property type="project" value="TreeGrafter"/>
</dbReference>
<feature type="binding site" evidence="3">
    <location>
        <position position="65"/>
    </location>
    <ligand>
        <name>substrate</name>
    </ligand>
</feature>
<dbReference type="Proteomes" id="UP000253032">
    <property type="component" value="Unassembled WGS sequence"/>
</dbReference>
<dbReference type="SUPFAM" id="SSF54506">
    <property type="entry name" value="Diaminopimelate epimerase-like"/>
    <property type="match status" value="2"/>
</dbReference>
<comment type="subcellular location">
    <subcellularLocation>
        <location evidence="3">Cytoplasm</location>
    </subcellularLocation>
</comment>
<dbReference type="PANTHER" id="PTHR31689:SF0">
    <property type="entry name" value="DIAMINOPIMELATE EPIMERASE"/>
    <property type="match status" value="1"/>
</dbReference>
<feature type="binding site" evidence="3">
    <location>
        <position position="150"/>
    </location>
    <ligand>
        <name>substrate</name>
    </ligand>
</feature>
<accession>A0A368BJB7</accession>
<organism evidence="5 6">
    <name type="scientific">SAR86 cluster bacterium</name>
    <dbReference type="NCBI Taxonomy" id="2030880"/>
    <lineage>
        <taxon>Bacteria</taxon>
        <taxon>Pseudomonadati</taxon>
        <taxon>Pseudomonadota</taxon>
        <taxon>Gammaproteobacteria</taxon>
        <taxon>SAR86 cluster</taxon>
    </lineage>
</organism>
<dbReference type="EC" id="5.1.1.7" evidence="3 4"/>
<evidence type="ECO:0000256" key="2">
    <source>
        <dbReference type="ARBA" id="ARBA00023235"/>
    </source>
</evidence>
<dbReference type="NCBIfam" id="TIGR00652">
    <property type="entry name" value="DapF"/>
    <property type="match status" value="1"/>
</dbReference>
<dbReference type="HAMAP" id="MF_00197">
    <property type="entry name" value="DAP_epimerase"/>
    <property type="match status" value="1"/>
</dbReference>
<feature type="active site" description="Proton acceptor" evidence="3">
    <location>
        <position position="208"/>
    </location>
</feature>
<comment type="similarity">
    <text evidence="1 3">Belongs to the diaminopimelate epimerase family.</text>
</comment>
<reference evidence="5 6" key="1">
    <citation type="journal article" date="2018" name="Microbiome">
        <title>Fine metagenomic profile of the Mediterranean stratified and mixed water columns revealed by assembly and recruitment.</title>
        <authorList>
            <person name="Haro-Moreno J.M."/>
            <person name="Lopez-Perez M."/>
            <person name="De La Torre J.R."/>
            <person name="Picazo A."/>
            <person name="Camacho A."/>
            <person name="Rodriguez-Valera F."/>
        </authorList>
    </citation>
    <scope>NUCLEOTIDE SEQUENCE [LARGE SCALE GENOMIC DNA]</scope>
    <source>
        <strain evidence="5">MED-G84</strain>
    </source>
</reference>
<comment type="subunit">
    <text evidence="3">Homodimer.</text>
</comment>
<name>A0A368BJB7_9GAMM</name>
<comment type="caution">
    <text evidence="3">Lacks conserved residue(s) required for the propagation of feature annotation.</text>
</comment>
<dbReference type="GO" id="GO:0008837">
    <property type="term" value="F:diaminopimelate epimerase activity"/>
    <property type="evidence" value="ECO:0007669"/>
    <property type="project" value="UniProtKB-UniRule"/>
</dbReference>
<evidence type="ECO:0000313" key="6">
    <source>
        <dbReference type="Proteomes" id="UP000253032"/>
    </source>
</evidence>
<protein>
    <recommendedName>
        <fullName evidence="3 4">Diaminopimelate epimerase</fullName>
        <shortName evidence="3">DAP epimerase</shortName>
        <ecNumber evidence="3 4">5.1.1.7</ecNumber>
    </recommendedName>
    <alternativeName>
        <fullName evidence="3">PLP-independent amino acid racemase</fullName>
    </alternativeName>
</protein>
<feature type="site" description="Could be important to modulate the pK values of the two catalytic cysteine residues" evidence="3">
    <location>
        <position position="199"/>
    </location>
</feature>
<comment type="function">
    <text evidence="3">Catalyzes the stereoinversion of LL-2,6-diaminopimelate (L,L-DAP) to meso-diaminopimelate (meso-DAP), a precursor of L-lysine and an essential component of the bacterial peptidoglycan.</text>
</comment>
<comment type="catalytic activity">
    <reaction evidence="3">
        <text>(2S,6S)-2,6-diaminopimelate = meso-2,6-diaminopimelate</text>
        <dbReference type="Rhea" id="RHEA:15393"/>
        <dbReference type="ChEBI" id="CHEBI:57609"/>
        <dbReference type="ChEBI" id="CHEBI:57791"/>
        <dbReference type="EC" id="5.1.1.7"/>
    </reaction>
</comment>
<dbReference type="AlphaFoldDB" id="A0A368BJB7"/>
<feature type="site" description="Could be important to modulate the pK values of the two catalytic cysteine residues" evidence="3">
    <location>
        <position position="152"/>
    </location>
</feature>
<keyword evidence="2 3" id="KW-0413">Isomerase</keyword>
<keyword evidence="3" id="KW-0028">Amino-acid biosynthesis</keyword>
<gene>
    <name evidence="3 5" type="primary">dapF</name>
    <name evidence="5" type="ORF">DBW98_03920</name>
</gene>
<dbReference type="Gene3D" id="3.10.310.10">
    <property type="entry name" value="Diaminopimelate Epimerase, Chain A, domain 1"/>
    <property type="match status" value="2"/>
</dbReference>
<dbReference type="UniPathway" id="UPA00034">
    <property type="reaction ID" value="UER00025"/>
</dbReference>
<proteinExistence type="inferred from homology"/>
<feature type="binding site" evidence="3">
    <location>
        <position position="182"/>
    </location>
    <ligand>
        <name>substrate</name>
    </ligand>
</feature>
<dbReference type="PANTHER" id="PTHR31689">
    <property type="entry name" value="DIAMINOPIMELATE EPIMERASE, CHLOROPLASTIC"/>
    <property type="match status" value="1"/>
</dbReference>
<evidence type="ECO:0000256" key="3">
    <source>
        <dbReference type="HAMAP-Rule" id="MF_00197"/>
    </source>
</evidence>
<keyword evidence="3" id="KW-0963">Cytoplasm</keyword>
<evidence type="ECO:0000313" key="5">
    <source>
        <dbReference type="EMBL" id="RCL37398.1"/>
    </source>
</evidence>
<comment type="caution">
    <text evidence="5">The sequence shown here is derived from an EMBL/GenBank/DDBJ whole genome shotgun (WGS) entry which is preliminary data.</text>
</comment>
<evidence type="ECO:0000256" key="1">
    <source>
        <dbReference type="ARBA" id="ARBA00010219"/>
    </source>
</evidence>
<dbReference type="Pfam" id="PF01678">
    <property type="entry name" value="DAP_epimerase"/>
    <property type="match status" value="2"/>
</dbReference>
<feature type="active site" description="Proton donor" evidence="3">
    <location>
        <position position="74"/>
    </location>
</feature>
<dbReference type="EMBL" id="QOPC01000023">
    <property type="protein sequence ID" value="RCL37398.1"/>
    <property type="molecule type" value="Genomic_DNA"/>
</dbReference>
<evidence type="ECO:0000256" key="4">
    <source>
        <dbReference type="NCBIfam" id="TIGR00652"/>
    </source>
</evidence>
<feature type="binding site" evidence="3">
    <location>
        <position position="12"/>
    </location>
    <ligand>
        <name>substrate</name>
    </ligand>
</feature>
<feature type="binding site" evidence="3">
    <location>
        <position position="45"/>
    </location>
    <ligand>
        <name>substrate</name>
    </ligand>
</feature>